<dbReference type="EMBL" id="MFEN01000014">
    <property type="protein sequence ID" value="OGE84379.1"/>
    <property type="molecule type" value="Genomic_DNA"/>
</dbReference>
<evidence type="ECO:0000313" key="2">
    <source>
        <dbReference type="Proteomes" id="UP000176339"/>
    </source>
</evidence>
<reference evidence="1 2" key="1">
    <citation type="journal article" date="2016" name="Nat. Commun.">
        <title>Thousands of microbial genomes shed light on interconnected biogeochemical processes in an aquifer system.</title>
        <authorList>
            <person name="Anantharaman K."/>
            <person name="Brown C.T."/>
            <person name="Hug L.A."/>
            <person name="Sharon I."/>
            <person name="Castelle C.J."/>
            <person name="Probst A.J."/>
            <person name="Thomas B.C."/>
            <person name="Singh A."/>
            <person name="Wilkins M.J."/>
            <person name="Karaoz U."/>
            <person name="Brodie E.L."/>
            <person name="Williams K.H."/>
            <person name="Hubbard S.S."/>
            <person name="Banfield J.F."/>
        </authorList>
    </citation>
    <scope>NUCLEOTIDE SEQUENCE [LARGE SCALE GENOMIC DNA]</scope>
</reference>
<evidence type="ECO:0008006" key="3">
    <source>
        <dbReference type="Google" id="ProtNLM"/>
    </source>
</evidence>
<protein>
    <recommendedName>
        <fullName evidence="3">Polymerase nucleotidyl transferase domain-containing protein</fullName>
    </recommendedName>
</protein>
<sequence length="285" mass="33061">MLKNSVYKTVAFFDAQGIALTLLEIKNYLSAAVSIGEIERTLKEDLRDQVEYRDGLYFLVGRSDLVSQKKIHFRISLVRFHKAKKYLKFLRHLPFLRAVAISGSQALLNSAPSSDIDLFIITAQNRIWFARSLVSFYFQLLGQRRHGLKISNRFCLNHYLAGDFGINEDRNLYTAVEYVSLIPVLGQDTMDEFWRSNTWISEFIPQARFETKAGFFGFQFSIAQKIFEKLLDYTIAGMLNRVLGLYQKQRIRRQEHILVSDRELSFHPGSRGQRVLASFQKRLNG</sequence>
<comment type="caution">
    <text evidence="1">The sequence shown here is derived from an EMBL/GenBank/DDBJ whole genome shotgun (WGS) entry which is preliminary data.</text>
</comment>
<name>A0A1F5P369_9BACT</name>
<dbReference type="Proteomes" id="UP000176339">
    <property type="component" value="Unassembled WGS sequence"/>
</dbReference>
<dbReference type="AlphaFoldDB" id="A0A1F5P369"/>
<evidence type="ECO:0000313" key="1">
    <source>
        <dbReference type="EMBL" id="OGE84379.1"/>
    </source>
</evidence>
<proteinExistence type="predicted"/>
<accession>A0A1F5P369</accession>
<organism evidence="1 2">
    <name type="scientific">Candidatus Doudnabacteria bacterium RIFCSPHIGHO2_01_FULL_49_9</name>
    <dbReference type="NCBI Taxonomy" id="1817827"/>
    <lineage>
        <taxon>Bacteria</taxon>
        <taxon>Candidatus Doudnaibacteriota</taxon>
    </lineage>
</organism>
<gene>
    <name evidence="1" type="ORF">A2846_01170</name>
</gene>